<feature type="binding site" evidence="10 13">
    <location>
        <begin position="215"/>
        <end position="217"/>
    </location>
    <ligand>
        <name>FMN</name>
        <dbReference type="ChEBI" id="CHEBI:58210"/>
    </ligand>
</feature>
<evidence type="ECO:0000256" key="11">
    <source>
        <dbReference type="PIRNR" id="PIRNR006621"/>
    </source>
</evidence>
<evidence type="ECO:0000313" key="15">
    <source>
        <dbReference type="EMBL" id="VEB21757.1"/>
    </source>
</evidence>
<dbReference type="KEGG" id="avt:NCTC3438_00077"/>
<dbReference type="SUPFAM" id="SSF51395">
    <property type="entry name" value="FMN-linked oxidoreductases"/>
    <property type="match status" value="1"/>
</dbReference>
<feature type="active site" description="Proton donor" evidence="10 12">
    <location>
        <position position="104"/>
    </location>
</feature>
<dbReference type="EC" id="1.3.1.91" evidence="10"/>
<keyword evidence="13" id="KW-0547">Nucleotide-binding</keyword>
<evidence type="ECO:0000256" key="1">
    <source>
        <dbReference type="ARBA" id="ARBA00001917"/>
    </source>
</evidence>
<comment type="catalytic activity">
    <reaction evidence="10">
        <text>5,6-dihydrouridine(20a) in tRNA + NADP(+) = uridine(20a) in tRNA + NADPH + H(+)</text>
        <dbReference type="Rhea" id="RHEA:53344"/>
        <dbReference type="Rhea" id="RHEA-COMP:13535"/>
        <dbReference type="Rhea" id="RHEA-COMP:13536"/>
        <dbReference type="ChEBI" id="CHEBI:15378"/>
        <dbReference type="ChEBI" id="CHEBI:57783"/>
        <dbReference type="ChEBI" id="CHEBI:58349"/>
        <dbReference type="ChEBI" id="CHEBI:65315"/>
        <dbReference type="ChEBI" id="CHEBI:74443"/>
    </reaction>
</comment>
<dbReference type="PANTHER" id="PTHR42907:SF1">
    <property type="entry name" value="FMN-LINKED OXIDOREDUCTASES SUPERFAMILY PROTEIN"/>
    <property type="match status" value="1"/>
</dbReference>
<keyword evidence="6 10" id="KW-0521">NADP</keyword>
<dbReference type="GO" id="GO:0102266">
    <property type="term" value="F:tRNA-dihydrouridine20a synthase activity"/>
    <property type="evidence" value="ECO:0007669"/>
    <property type="project" value="RHEA"/>
</dbReference>
<dbReference type="InterPro" id="IPR035587">
    <property type="entry name" value="DUS-like_FMN-bd"/>
</dbReference>
<feature type="binding site" evidence="10 13">
    <location>
        <position position="143"/>
    </location>
    <ligand>
        <name>FMN</name>
        <dbReference type="ChEBI" id="CHEBI:58210"/>
    </ligand>
</feature>
<evidence type="ECO:0000256" key="10">
    <source>
        <dbReference type="HAMAP-Rule" id="MF_02041"/>
    </source>
</evidence>
<feature type="site" description="Interacts with tRNA; defines subfamily-specific binding signature" evidence="10">
    <location>
        <position position="303"/>
    </location>
</feature>
<evidence type="ECO:0000256" key="7">
    <source>
        <dbReference type="ARBA" id="ARBA00022884"/>
    </source>
</evidence>
<feature type="binding site" evidence="10">
    <location>
        <begin position="22"/>
        <end position="24"/>
    </location>
    <ligand>
        <name>FMN</name>
        <dbReference type="ChEBI" id="CHEBI:58210"/>
    </ligand>
</feature>
<organism evidence="15 16">
    <name type="scientific">Avibacterium volantium</name>
    <name type="common">Pasteurella volantium</name>
    <dbReference type="NCBI Taxonomy" id="762"/>
    <lineage>
        <taxon>Bacteria</taxon>
        <taxon>Pseudomonadati</taxon>
        <taxon>Pseudomonadota</taxon>
        <taxon>Gammaproteobacteria</taxon>
        <taxon>Pasteurellales</taxon>
        <taxon>Pasteurellaceae</taxon>
        <taxon>Avibacterium</taxon>
    </lineage>
</organism>
<feature type="site" description="Interacts with tRNA; defines subfamily-specific binding signature" evidence="10">
    <location>
        <position position="187"/>
    </location>
</feature>
<dbReference type="EMBL" id="LR134167">
    <property type="protein sequence ID" value="VEB21757.1"/>
    <property type="molecule type" value="Genomic_DNA"/>
</dbReference>
<feature type="site" description="Interacts with tRNA; defines subfamily-specific binding signature" evidence="10">
    <location>
        <position position="306"/>
    </location>
</feature>
<evidence type="ECO:0000256" key="2">
    <source>
        <dbReference type="ARBA" id="ARBA00022555"/>
    </source>
</evidence>
<dbReference type="InterPro" id="IPR001269">
    <property type="entry name" value="DUS_fam"/>
</dbReference>
<evidence type="ECO:0000256" key="9">
    <source>
        <dbReference type="ARBA" id="ARBA00058013"/>
    </source>
</evidence>
<keyword evidence="3 10" id="KW-0285">Flavoprotein</keyword>
<keyword evidence="2 10" id="KW-0820">tRNA-binding</keyword>
<dbReference type="Pfam" id="PF01207">
    <property type="entry name" value="Dus"/>
    <property type="match status" value="1"/>
</dbReference>
<evidence type="ECO:0000256" key="5">
    <source>
        <dbReference type="ARBA" id="ARBA00022694"/>
    </source>
</evidence>
<feature type="domain" description="DUS-like FMN-binding" evidence="14">
    <location>
        <begin position="20"/>
        <end position="326"/>
    </location>
</feature>
<dbReference type="CDD" id="cd02801">
    <property type="entry name" value="DUS_like_FMN"/>
    <property type="match status" value="1"/>
</dbReference>
<dbReference type="Proteomes" id="UP000268198">
    <property type="component" value="Chromosome"/>
</dbReference>
<dbReference type="InterPro" id="IPR004653">
    <property type="entry name" value="DusA"/>
</dbReference>
<sequence length="332" mass="37855">MEQKKLTEKQPHFYRGRFSVAPMLDWTTRHCRYFHRQFSQHALLYTEMVTTGAIIHAKYDHLEFDLVENPVALQLGGSDPDQLQHCARLAEQRGYQEINLNVGCPSDRVQNGMFGACLMAKADLVAQCVEQMQSAVNIPVTVKTRIGIDDLDSYEFLCDFVEKVANAGCQELIIHARKAWLSGLSPKENREIPPLDYDRVYQLKRDFPQLWISINGGIKTIEEIQAHLNYVDGVMVGREAYQNPSLLGYIDQALFDPQSPIVRPREAVEKMFPYIEQQLSQGVHLNHITRHMLGAFQHCKGARQWRRHLSENAHKAGAGIEVVEQALAFIGE</sequence>
<evidence type="ECO:0000313" key="16">
    <source>
        <dbReference type="Proteomes" id="UP000268198"/>
    </source>
</evidence>
<dbReference type="GO" id="GO:0010181">
    <property type="term" value="F:FMN binding"/>
    <property type="evidence" value="ECO:0007669"/>
    <property type="project" value="UniProtKB-UniRule"/>
</dbReference>
<comment type="function">
    <text evidence="9 10">Catalyzes the synthesis of 5,6-dihydrouridine (D), a modified base found in the D-loop of most tRNAs, via the reduction of the C5-C6 double bond in target uridines. Specifically modifies U20 and U20a in tRNAs.</text>
</comment>
<evidence type="ECO:0000256" key="13">
    <source>
        <dbReference type="PIRSR" id="PIRSR006621-2"/>
    </source>
</evidence>
<dbReference type="HAMAP" id="MF_02041">
    <property type="entry name" value="DusA_subfam"/>
    <property type="match status" value="1"/>
</dbReference>
<keyword evidence="4 10" id="KW-0288">FMN</keyword>
<feature type="binding site" evidence="10 13">
    <location>
        <begin position="237"/>
        <end position="238"/>
    </location>
    <ligand>
        <name>FMN</name>
        <dbReference type="ChEBI" id="CHEBI:58210"/>
    </ligand>
</feature>
<feature type="binding site" evidence="10 13">
    <location>
        <position position="175"/>
    </location>
    <ligand>
        <name>FMN</name>
        <dbReference type="ChEBI" id="CHEBI:58210"/>
    </ligand>
</feature>
<dbReference type="Gene3D" id="1.20.120.1460">
    <property type="match status" value="1"/>
</dbReference>
<dbReference type="InterPro" id="IPR013785">
    <property type="entry name" value="Aldolase_TIM"/>
</dbReference>
<comment type="similarity">
    <text evidence="10">Belongs to the Dus family. DusA subfamily.</text>
</comment>
<dbReference type="NCBIfam" id="NF008774">
    <property type="entry name" value="PRK11815.1"/>
    <property type="match status" value="1"/>
</dbReference>
<dbReference type="Gene3D" id="3.20.20.70">
    <property type="entry name" value="Aldolase class I"/>
    <property type="match status" value="1"/>
</dbReference>
<evidence type="ECO:0000259" key="14">
    <source>
        <dbReference type="Pfam" id="PF01207"/>
    </source>
</evidence>
<reference evidence="15 16" key="1">
    <citation type="submission" date="2018-12" db="EMBL/GenBank/DDBJ databases">
        <authorList>
            <consortium name="Pathogen Informatics"/>
        </authorList>
    </citation>
    <scope>NUCLEOTIDE SEQUENCE [LARGE SCALE GENOMIC DNA]</scope>
    <source>
        <strain evidence="15 16">NCTC3438</strain>
    </source>
</reference>
<keyword evidence="5 10" id="KW-0819">tRNA processing</keyword>
<protein>
    <recommendedName>
        <fullName evidence="10">tRNA-dihydrouridine(20/20a) synthase</fullName>
        <ecNumber evidence="10">1.3.1.91</ecNumber>
    </recommendedName>
    <alternativeName>
        <fullName evidence="10">U20-specific dihydrouridine synthase</fullName>
        <shortName evidence="10">U20-specific Dus</shortName>
    </alternativeName>
    <alternativeName>
        <fullName evidence="10">tRNA-dihydrouridine synthase A</fullName>
    </alternativeName>
</protein>
<keyword evidence="16" id="KW-1185">Reference proteome</keyword>
<accession>A0A447SN10</accession>
<dbReference type="GO" id="GO:0000049">
    <property type="term" value="F:tRNA binding"/>
    <property type="evidence" value="ECO:0007669"/>
    <property type="project" value="UniProtKB-UniRule"/>
</dbReference>
<dbReference type="GO" id="GO:0050660">
    <property type="term" value="F:flavin adenine dinucleotide binding"/>
    <property type="evidence" value="ECO:0007669"/>
    <property type="project" value="InterPro"/>
</dbReference>
<proteinExistence type="inferred from homology"/>
<keyword evidence="8 10" id="KW-0560">Oxidoreductase</keyword>
<dbReference type="FunFam" id="3.20.20.70:FF:000083">
    <property type="entry name" value="tRNA-dihydrouridine(20/20a) synthase"/>
    <property type="match status" value="1"/>
</dbReference>
<feature type="site" description="Interacts with tRNA" evidence="10">
    <location>
        <position position="190"/>
    </location>
</feature>
<dbReference type="PROSITE" id="PS01136">
    <property type="entry name" value="UPF0034"/>
    <property type="match status" value="1"/>
</dbReference>
<dbReference type="AlphaFoldDB" id="A0A447SN10"/>
<comment type="catalytic activity">
    <reaction evidence="10">
        <text>5,6-dihydrouridine(20a) in tRNA + NAD(+) = uridine(20a) in tRNA + NADH + H(+)</text>
        <dbReference type="Rhea" id="RHEA:53348"/>
        <dbReference type="Rhea" id="RHEA-COMP:13535"/>
        <dbReference type="Rhea" id="RHEA-COMP:13536"/>
        <dbReference type="ChEBI" id="CHEBI:15378"/>
        <dbReference type="ChEBI" id="CHEBI:57540"/>
        <dbReference type="ChEBI" id="CHEBI:57945"/>
        <dbReference type="ChEBI" id="CHEBI:65315"/>
        <dbReference type="ChEBI" id="CHEBI:74443"/>
    </reaction>
</comment>
<comment type="catalytic activity">
    <reaction evidence="10">
        <text>5,6-dihydrouridine(20) in tRNA + NADP(+) = uridine(20) in tRNA + NADPH + H(+)</text>
        <dbReference type="Rhea" id="RHEA:53336"/>
        <dbReference type="Rhea" id="RHEA-COMP:13533"/>
        <dbReference type="Rhea" id="RHEA-COMP:13534"/>
        <dbReference type="ChEBI" id="CHEBI:15378"/>
        <dbReference type="ChEBI" id="CHEBI:57783"/>
        <dbReference type="ChEBI" id="CHEBI:58349"/>
        <dbReference type="ChEBI" id="CHEBI:65315"/>
        <dbReference type="ChEBI" id="CHEBI:74443"/>
        <dbReference type="EC" id="1.3.1.91"/>
    </reaction>
</comment>
<evidence type="ECO:0000256" key="12">
    <source>
        <dbReference type="PIRSR" id="PIRSR006621-1"/>
    </source>
</evidence>
<evidence type="ECO:0000256" key="8">
    <source>
        <dbReference type="ARBA" id="ARBA00023002"/>
    </source>
</evidence>
<comment type="catalytic activity">
    <reaction evidence="10">
        <text>5,6-dihydrouridine(20) in tRNA + NAD(+) = uridine(20) in tRNA + NADH + H(+)</text>
        <dbReference type="Rhea" id="RHEA:53340"/>
        <dbReference type="Rhea" id="RHEA-COMP:13533"/>
        <dbReference type="Rhea" id="RHEA-COMP:13534"/>
        <dbReference type="ChEBI" id="CHEBI:15378"/>
        <dbReference type="ChEBI" id="CHEBI:57540"/>
        <dbReference type="ChEBI" id="CHEBI:57945"/>
        <dbReference type="ChEBI" id="CHEBI:65315"/>
        <dbReference type="ChEBI" id="CHEBI:74443"/>
        <dbReference type="EC" id="1.3.1.91"/>
    </reaction>
</comment>
<dbReference type="PANTHER" id="PTHR42907">
    <property type="entry name" value="FMN-LINKED OXIDOREDUCTASES SUPERFAMILY PROTEIN"/>
    <property type="match status" value="1"/>
</dbReference>
<comment type="cofactor">
    <cofactor evidence="1 10 11 13">
        <name>FMN</name>
        <dbReference type="ChEBI" id="CHEBI:58210"/>
    </cofactor>
</comment>
<comment type="similarity">
    <text evidence="11">Belongs to the dus family.</text>
</comment>
<gene>
    <name evidence="15" type="primary">dus_2</name>
    <name evidence="10" type="synonym">dusA</name>
    <name evidence="15" type="ORF">NCTC3438_00077</name>
</gene>
<evidence type="ECO:0000256" key="4">
    <source>
        <dbReference type="ARBA" id="ARBA00022643"/>
    </source>
</evidence>
<name>A0A447SN10_AVIVO</name>
<dbReference type="OrthoDB" id="9783413at2"/>
<dbReference type="GO" id="GO:0102264">
    <property type="term" value="F:tRNA-dihydrouridine20 synthase activity"/>
    <property type="evidence" value="ECO:0007669"/>
    <property type="project" value="UniProtKB-EC"/>
</dbReference>
<feature type="site" description="Interacts with tRNA" evidence="10">
    <location>
        <position position="101"/>
    </location>
</feature>
<evidence type="ECO:0000256" key="6">
    <source>
        <dbReference type="ARBA" id="ARBA00022857"/>
    </source>
</evidence>
<feature type="binding site" evidence="10 13">
    <location>
        <position position="74"/>
    </location>
    <ligand>
        <name>FMN</name>
        <dbReference type="ChEBI" id="CHEBI:58210"/>
    </ligand>
</feature>
<evidence type="ECO:0000256" key="3">
    <source>
        <dbReference type="ARBA" id="ARBA00022630"/>
    </source>
</evidence>
<dbReference type="InterPro" id="IPR018517">
    <property type="entry name" value="tRNA_hU_synthase_CS"/>
</dbReference>
<dbReference type="RefSeq" id="WP_126370646.1">
    <property type="nucleotide sequence ID" value="NZ_LR134167.1"/>
</dbReference>
<dbReference type="NCBIfam" id="TIGR00742">
    <property type="entry name" value="yjbN"/>
    <property type="match status" value="1"/>
</dbReference>
<dbReference type="PIRSF" id="PIRSF006621">
    <property type="entry name" value="Dus"/>
    <property type="match status" value="1"/>
</dbReference>
<keyword evidence="7 10" id="KW-0694">RNA-binding</keyword>